<dbReference type="Proteomes" id="UP000039865">
    <property type="component" value="Unassembled WGS sequence"/>
</dbReference>
<dbReference type="AlphaFoldDB" id="A0A078B348"/>
<evidence type="ECO:0000313" key="1">
    <source>
        <dbReference type="EMBL" id="CDW87908.1"/>
    </source>
</evidence>
<gene>
    <name evidence="1" type="primary">Contig9512.g10173</name>
    <name evidence="1" type="ORF">STYLEM_17022</name>
</gene>
<reference evidence="1 2" key="1">
    <citation type="submission" date="2014-06" db="EMBL/GenBank/DDBJ databases">
        <authorList>
            <person name="Swart Estienne"/>
        </authorList>
    </citation>
    <scope>NUCLEOTIDE SEQUENCE [LARGE SCALE GENOMIC DNA]</scope>
    <source>
        <strain evidence="1 2">130c</strain>
    </source>
</reference>
<protein>
    <submittedName>
        <fullName evidence="1">Uncharacterized protein</fullName>
    </submittedName>
</protein>
<evidence type="ECO:0000313" key="2">
    <source>
        <dbReference type="Proteomes" id="UP000039865"/>
    </source>
</evidence>
<sequence length="139" mass="16625">MTRSNKRRNKITTTEITEIPHAVIREMKCYFKLCKKIKDTSKKEEQEQIEKQIDQAEIPIWLKQILRADLYYRTDRNQQALLQIEGFDSDQWRDEVSNWLHTKIKENTTKSIQLIFHNSKITRCTVMISKILIIQDVTS</sequence>
<dbReference type="InParanoid" id="A0A078B348"/>
<accession>A0A078B348</accession>
<dbReference type="EMBL" id="CCKQ01016045">
    <property type="protein sequence ID" value="CDW87908.1"/>
    <property type="molecule type" value="Genomic_DNA"/>
</dbReference>
<name>A0A078B348_STYLE</name>
<proteinExistence type="predicted"/>
<organism evidence="1 2">
    <name type="scientific">Stylonychia lemnae</name>
    <name type="common">Ciliate</name>
    <dbReference type="NCBI Taxonomy" id="5949"/>
    <lineage>
        <taxon>Eukaryota</taxon>
        <taxon>Sar</taxon>
        <taxon>Alveolata</taxon>
        <taxon>Ciliophora</taxon>
        <taxon>Intramacronucleata</taxon>
        <taxon>Spirotrichea</taxon>
        <taxon>Stichotrichia</taxon>
        <taxon>Sporadotrichida</taxon>
        <taxon>Oxytrichidae</taxon>
        <taxon>Stylonychinae</taxon>
        <taxon>Stylonychia</taxon>
    </lineage>
</organism>
<keyword evidence="2" id="KW-1185">Reference proteome</keyword>